<dbReference type="EMBL" id="DTBD01000071">
    <property type="protein sequence ID" value="HGQ65159.1"/>
    <property type="molecule type" value="Genomic_DNA"/>
</dbReference>
<feature type="binding site" evidence="12">
    <location>
        <position position="247"/>
    </location>
    <ligand>
        <name>K(+)</name>
        <dbReference type="ChEBI" id="CHEBI:29103"/>
    </ligand>
</feature>
<proteinExistence type="inferred from homology"/>
<evidence type="ECO:0000256" key="1">
    <source>
        <dbReference type="ARBA" id="ARBA00005380"/>
    </source>
</evidence>
<dbReference type="NCBIfam" id="TIGR02152">
    <property type="entry name" value="D_ribokin_bact"/>
    <property type="match status" value="1"/>
</dbReference>
<evidence type="ECO:0000256" key="11">
    <source>
        <dbReference type="ARBA" id="ARBA00023277"/>
    </source>
</evidence>
<evidence type="ECO:0000256" key="4">
    <source>
        <dbReference type="ARBA" id="ARBA00022679"/>
    </source>
</evidence>
<dbReference type="GO" id="GO:0046872">
    <property type="term" value="F:metal ion binding"/>
    <property type="evidence" value="ECO:0007669"/>
    <property type="project" value="UniProtKB-KW"/>
</dbReference>
<comment type="activity regulation">
    <text evidence="12">Activated by a monovalent cation that binds near, but not in, the active site. The most likely occupant of the site in vivo is potassium. Ion binding induces a conformational change that may alter substrate affinity.</text>
</comment>
<keyword evidence="10 12" id="KW-0630">Potassium</keyword>
<keyword evidence="7 12" id="KW-0418">Kinase</keyword>
<evidence type="ECO:0000256" key="3">
    <source>
        <dbReference type="ARBA" id="ARBA00016943"/>
    </source>
</evidence>
<dbReference type="HAMAP" id="MF_01987">
    <property type="entry name" value="Ribokinase"/>
    <property type="match status" value="1"/>
</dbReference>
<evidence type="ECO:0000256" key="12">
    <source>
        <dbReference type="HAMAP-Rule" id="MF_01987"/>
    </source>
</evidence>
<dbReference type="PANTHER" id="PTHR10584">
    <property type="entry name" value="SUGAR KINASE"/>
    <property type="match status" value="1"/>
</dbReference>
<keyword evidence="9 12" id="KW-0460">Magnesium</keyword>
<organism evidence="15">
    <name type="scientific">Ignisphaera aggregans</name>
    <dbReference type="NCBI Taxonomy" id="334771"/>
    <lineage>
        <taxon>Archaea</taxon>
        <taxon>Thermoproteota</taxon>
        <taxon>Thermoprotei</taxon>
        <taxon>Desulfurococcales</taxon>
        <taxon>Desulfurococcaceae</taxon>
        <taxon>Ignisphaera</taxon>
    </lineage>
</organism>
<name>A0A7C4JLD9_9CREN</name>
<feature type="binding site" evidence="12">
    <location>
        <position position="141"/>
    </location>
    <ligand>
        <name>substrate</name>
    </ligand>
</feature>
<dbReference type="InterPro" id="IPR011611">
    <property type="entry name" value="PfkB_dom"/>
</dbReference>
<dbReference type="InterPro" id="IPR002139">
    <property type="entry name" value="Ribo/fructo_kinase"/>
</dbReference>
<dbReference type="GO" id="GO:0004747">
    <property type="term" value="F:ribokinase activity"/>
    <property type="evidence" value="ECO:0007669"/>
    <property type="project" value="UniProtKB-UniRule"/>
</dbReference>
<dbReference type="UniPathway" id="UPA00916">
    <property type="reaction ID" value="UER00889"/>
</dbReference>
<dbReference type="InterPro" id="IPR017583">
    <property type="entry name" value="Tagatose/fructose_Pkinase"/>
</dbReference>
<feature type="binding site" evidence="12">
    <location>
        <begin position="10"/>
        <end position="12"/>
    </location>
    <ligand>
        <name>substrate</name>
    </ligand>
</feature>
<dbReference type="CDD" id="cd01174">
    <property type="entry name" value="ribokinase"/>
    <property type="match status" value="1"/>
</dbReference>
<dbReference type="EMBL" id="DTCK01000042">
    <property type="protein sequence ID" value="HGQ36640.1"/>
    <property type="molecule type" value="Genomic_DNA"/>
</dbReference>
<dbReference type="InterPro" id="IPR029056">
    <property type="entry name" value="Ribokinase-like"/>
</dbReference>
<dbReference type="EC" id="2.7.1.15" evidence="2 12"/>
<reference evidence="15" key="1">
    <citation type="journal article" date="2020" name="mSystems">
        <title>Genome- and Community-Level Interaction Insights into Carbon Utilization and Element Cycling Functions of Hydrothermarchaeota in Hydrothermal Sediment.</title>
        <authorList>
            <person name="Zhou Z."/>
            <person name="Liu Y."/>
            <person name="Xu W."/>
            <person name="Pan J."/>
            <person name="Luo Z.H."/>
            <person name="Li M."/>
        </authorList>
    </citation>
    <scope>NUCLEOTIDE SEQUENCE [LARGE SCALE GENOMIC DNA]</scope>
    <source>
        <strain evidence="15">SpSt-637</strain>
        <strain evidence="14">SpSt-667</strain>
    </source>
</reference>
<evidence type="ECO:0000256" key="5">
    <source>
        <dbReference type="ARBA" id="ARBA00022723"/>
    </source>
</evidence>
<comment type="caution">
    <text evidence="12">Lacks conserved residue(s) required for the propagation of feature annotation.</text>
</comment>
<accession>A0A7C4JLD9</accession>
<feature type="binding site" evidence="12">
    <location>
        <position position="288"/>
    </location>
    <ligand>
        <name>K(+)</name>
        <dbReference type="ChEBI" id="CHEBI:29103"/>
    </ligand>
</feature>
<evidence type="ECO:0000256" key="8">
    <source>
        <dbReference type="ARBA" id="ARBA00022840"/>
    </source>
</evidence>
<dbReference type="PROSITE" id="PS00584">
    <property type="entry name" value="PFKB_KINASES_2"/>
    <property type="match status" value="1"/>
</dbReference>
<keyword evidence="11 12" id="KW-0119">Carbohydrate metabolism</keyword>
<dbReference type="Gene3D" id="3.40.1190.20">
    <property type="match status" value="1"/>
</dbReference>
<comment type="function">
    <text evidence="12">Catalyzes the phosphorylation of ribose at O-5 in a reaction requiring ATP and magnesium. The resulting D-ribose-5-phosphate can then be used either for sythesis of nucleotides, histidine, and tryptophan, or as a component of the pentose phosphate pathway.</text>
</comment>
<dbReference type="PANTHER" id="PTHR10584:SF166">
    <property type="entry name" value="RIBOKINASE"/>
    <property type="match status" value="1"/>
</dbReference>
<keyword evidence="6 12" id="KW-0547">Nucleotide-binding</keyword>
<feature type="binding site" evidence="12">
    <location>
        <position position="286"/>
    </location>
    <ligand>
        <name>K(+)</name>
        <dbReference type="ChEBI" id="CHEBI:29103"/>
    </ligand>
</feature>
<evidence type="ECO:0000256" key="2">
    <source>
        <dbReference type="ARBA" id="ARBA00012035"/>
    </source>
</evidence>
<feature type="binding site" evidence="12">
    <location>
        <position position="253"/>
    </location>
    <ligand>
        <name>substrate</name>
    </ligand>
</feature>
<feature type="binding site" evidence="12">
    <location>
        <begin position="38"/>
        <end position="42"/>
    </location>
    <ligand>
        <name>substrate</name>
    </ligand>
</feature>
<evidence type="ECO:0000259" key="13">
    <source>
        <dbReference type="Pfam" id="PF00294"/>
    </source>
</evidence>
<dbReference type="GO" id="GO:0005524">
    <property type="term" value="F:ATP binding"/>
    <property type="evidence" value="ECO:0007669"/>
    <property type="project" value="UniProtKB-UniRule"/>
</dbReference>
<dbReference type="InterPro" id="IPR002173">
    <property type="entry name" value="Carboh/pur_kinase_PfkB_CS"/>
</dbReference>
<evidence type="ECO:0000256" key="9">
    <source>
        <dbReference type="ARBA" id="ARBA00022842"/>
    </source>
</evidence>
<dbReference type="AlphaFoldDB" id="A0A7C4JLD9"/>
<feature type="binding site" evidence="12">
    <location>
        <position position="283"/>
    </location>
    <ligand>
        <name>K(+)</name>
        <dbReference type="ChEBI" id="CHEBI:29103"/>
    </ligand>
</feature>
<comment type="subunit">
    <text evidence="12">Homodimer.</text>
</comment>
<evidence type="ECO:0000256" key="7">
    <source>
        <dbReference type="ARBA" id="ARBA00022777"/>
    </source>
</evidence>
<dbReference type="PROSITE" id="PS00583">
    <property type="entry name" value="PFKB_KINASES_1"/>
    <property type="match status" value="1"/>
</dbReference>
<gene>
    <name evidence="12 15" type="primary">rbsK</name>
    <name evidence="15" type="ORF">ENU08_07940</name>
    <name evidence="14" type="ORF">ENU41_08225</name>
</gene>
<dbReference type="GO" id="GO:0005737">
    <property type="term" value="C:cytoplasm"/>
    <property type="evidence" value="ECO:0007669"/>
    <property type="project" value="UniProtKB-SubCell"/>
</dbReference>
<feature type="binding site" evidence="12">
    <location>
        <position position="291"/>
    </location>
    <ligand>
        <name>K(+)</name>
        <dbReference type="ChEBI" id="CHEBI:29103"/>
    </ligand>
</feature>
<dbReference type="PIRSF" id="PIRSF000535">
    <property type="entry name" value="1PFK/6PFK/LacC"/>
    <property type="match status" value="1"/>
</dbReference>
<evidence type="ECO:0000256" key="6">
    <source>
        <dbReference type="ARBA" id="ARBA00022741"/>
    </source>
</evidence>
<keyword evidence="4 12" id="KW-0808">Transferase</keyword>
<feature type="binding site" evidence="12">
    <location>
        <position position="277"/>
    </location>
    <ligand>
        <name>ATP</name>
        <dbReference type="ChEBI" id="CHEBI:30616"/>
    </ligand>
</feature>
<feature type="binding site" evidence="12">
    <location>
        <position position="185"/>
    </location>
    <ligand>
        <name>ATP</name>
        <dbReference type="ChEBI" id="CHEBI:30616"/>
    </ligand>
</feature>
<feature type="domain" description="Carbohydrate kinase PfkB" evidence="13">
    <location>
        <begin position="2"/>
        <end position="291"/>
    </location>
</feature>
<feature type="binding site" evidence="12">
    <location>
        <position position="249"/>
    </location>
    <ligand>
        <name>K(+)</name>
        <dbReference type="ChEBI" id="CHEBI:29103"/>
    </ligand>
</feature>
<sequence>MSIAVVGSIHADFYIKTSKFPQPDETVMGKEFAMYPGGKGANQAVGCAKLGNKTYMVGAVGDDFLGKILVENLARNSVSTDYVYIAKGVHSGVAFIILNEVTKENMILVAPGADEAIIPEYVEKTMTTLSSKVKAVLTQLEIPLQTVYKALEIGKEIGAITILNPSPVKPINAEILRFVDIIVPNRVELNQLTGIEIETEDDVFRAGEVLLSKGVKVVIATLGARGAAIITHSKKKIIEAFKVKIVDTVGAGDAFAAGLATALVEGKDLDEAVRFANAVAALKITRMGAQSVPNREEVDKFLERI</sequence>
<comment type="similarity">
    <text evidence="12">Belongs to the carbohydrate kinase PfkB family. Ribokinase subfamily.</text>
</comment>
<evidence type="ECO:0000313" key="15">
    <source>
        <dbReference type="EMBL" id="HGQ65159.1"/>
    </source>
</evidence>
<evidence type="ECO:0000313" key="14">
    <source>
        <dbReference type="EMBL" id="HGQ36640.1"/>
    </source>
</evidence>
<dbReference type="InterPro" id="IPR011877">
    <property type="entry name" value="Ribokinase"/>
</dbReference>
<comment type="caution">
    <text evidence="15">The sequence shown here is derived from an EMBL/GenBank/DDBJ whole genome shotgun (WGS) entry which is preliminary data.</text>
</comment>
<keyword evidence="8 12" id="KW-0067">ATP-binding</keyword>
<comment type="similarity">
    <text evidence="1">Belongs to the carbohydrate kinase pfkB family.</text>
</comment>
<feature type="binding site" evidence="12">
    <location>
        <begin position="252"/>
        <end position="253"/>
    </location>
    <ligand>
        <name>ATP</name>
        <dbReference type="ChEBI" id="CHEBI:30616"/>
    </ligand>
</feature>
<protein>
    <recommendedName>
        <fullName evidence="3 12">Ribokinase</fullName>
        <shortName evidence="12">RK</shortName>
        <ecNumber evidence="2 12">2.7.1.15</ecNumber>
    </recommendedName>
</protein>
<comment type="cofactor">
    <cofactor evidence="12">
        <name>Mg(2+)</name>
        <dbReference type="ChEBI" id="CHEBI:18420"/>
    </cofactor>
    <text evidence="12">Requires a divalent cation, most likely magnesium in vivo, as an electrophilic catalyst to aid phosphoryl group transfer. It is the chelate of the metal and the nucleotide that is the actual substrate.</text>
</comment>
<dbReference type="PRINTS" id="PR00990">
    <property type="entry name" value="RIBOKINASE"/>
</dbReference>
<comment type="catalytic activity">
    <reaction evidence="12">
        <text>D-ribose + ATP = D-ribose 5-phosphate + ADP + H(+)</text>
        <dbReference type="Rhea" id="RHEA:13697"/>
        <dbReference type="ChEBI" id="CHEBI:15378"/>
        <dbReference type="ChEBI" id="CHEBI:30616"/>
        <dbReference type="ChEBI" id="CHEBI:47013"/>
        <dbReference type="ChEBI" id="CHEBI:78346"/>
        <dbReference type="ChEBI" id="CHEBI:456216"/>
        <dbReference type="EC" id="2.7.1.15"/>
    </reaction>
</comment>
<comment type="pathway">
    <text evidence="12">Carbohydrate metabolism; D-ribose degradation; D-ribose 5-phosphate from beta-D-ribopyranose: step 2/2.</text>
</comment>
<feature type="active site" description="Proton acceptor" evidence="12">
    <location>
        <position position="253"/>
    </location>
</feature>
<keyword evidence="12" id="KW-0963">Cytoplasm</keyword>
<evidence type="ECO:0000256" key="10">
    <source>
        <dbReference type="ARBA" id="ARBA00022958"/>
    </source>
</evidence>
<feature type="binding site" evidence="12">
    <location>
        <begin position="221"/>
        <end position="226"/>
    </location>
    <ligand>
        <name>ATP</name>
        <dbReference type="ChEBI" id="CHEBI:30616"/>
    </ligand>
</feature>
<dbReference type="Pfam" id="PF00294">
    <property type="entry name" value="PfkB"/>
    <property type="match status" value="1"/>
</dbReference>
<keyword evidence="5 12" id="KW-0479">Metal-binding</keyword>
<dbReference type="GO" id="GO:0019303">
    <property type="term" value="P:D-ribose catabolic process"/>
    <property type="evidence" value="ECO:0007669"/>
    <property type="project" value="UniProtKB-UniRule"/>
</dbReference>
<dbReference type="SUPFAM" id="SSF53613">
    <property type="entry name" value="Ribokinase-like"/>
    <property type="match status" value="1"/>
</dbReference>
<comment type="subcellular location">
    <subcellularLocation>
        <location evidence="12">Cytoplasm</location>
    </subcellularLocation>
</comment>